<dbReference type="Proteomes" id="UP000537862">
    <property type="component" value="Unassembled WGS sequence"/>
</dbReference>
<feature type="transmembrane region" description="Helical" evidence="1">
    <location>
        <begin position="9"/>
        <end position="27"/>
    </location>
</feature>
<feature type="transmembrane region" description="Helical" evidence="1">
    <location>
        <begin position="127"/>
        <end position="149"/>
    </location>
</feature>
<keyword evidence="1" id="KW-0472">Membrane</keyword>
<dbReference type="EMBL" id="JABGBN010000001">
    <property type="protein sequence ID" value="NOL50587.1"/>
    <property type="molecule type" value="Genomic_DNA"/>
</dbReference>
<evidence type="ECO:0000256" key="1">
    <source>
        <dbReference type="SAM" id="Phobius"/>
    </source>
</evidence>
<evidence type="ECO:0000259" key="2">
    <source>
        <dbReference type="Pfam" id="PF07331"/>
    </source>
</evidence>
<reference evidence="3 4" key="1">
    <citation type="submission" date="2020-05" db="EMBL/GenBank/DDBJ databases">
        <authorList>
            <person name="Niu N."/>
        </authorList>
    </citation>
    <scope>NUCLEOTIDE SEQUENCE [LARGE SCALE GENOMIC DNA]</scope>
    <source>
        <strain evidence="3 4">3340-03</strain>
    </source>
</reference>
<feature type="transmembrane region" description="Helical" evidence="1">
    <location>
        <begin position="39"/>
        <end position="60"/>
    </location>
</feature>
<proteinExistence type="predicted"/>
<feature type="transmembrane region" description="Helical" evidence="1">
    <location>
        <begin position="155"/>
        <end position="175"/>
    </location>
</feature>
<feature type="transmembrane region" description="Helical" evidence="1">
    <location>
        <begin position="72"/>
        <end position="90"/>
    </location>
</feature>
<dbReference type="InterPro" id="IPR009936">
    <property type="entry name" value="DUF1468"/>
</dbReference>
<keyword evidence="1" id="KW-0812">Transmembrane</keyword>
<evidence type="ECO:0000313" key="4">
    <source>
        <dbReference type="Proteomes" id="UP000537862"/>
    </source>
</evidence>
<sequence>MMIKHQQNFWSGIMFVVLGFFFAYHATSYNMGTAARMGAGYFPFWLGVLLAILGAILTLGALKGEIEEEHKIAKFDFDILFLIIGSLFAFALMMNYLGIFVALAFLVLVSSLASYEFSLKVAIGNAIFLLAFTFFAFVKGLGLVFPYYPVAISEWPVFALILIPVALIIGVVLIVRRVRG</sequence>
<dbReference type="Pfam" id="PF07331">
    <property type="entry name" value="TctB"/>
    <property type="match status" value="1"/>
</dbReference>
<accession>A0A849P6G4</accession>
<keyword evidence="1" id="KW-1133">Transmembrane helix</keyword>
<gene>
    <name evidence="3" type="ORF">HKX39_00155</name>
</gene>
<evidence type="ECO:0000313" key="3">
    <source>
        <dbReference type="EMBL" id="NOL50587.1"/>
    </source>
</evidence>
<feature type="domain" description="DUF1468" evidence="2">
    <location>
        <begin position="10"/>
        <end position="146"/>
    </location>
</feature>
<name>A0A849P6G4_9BURK</name>
<keyword evidence="4" id="KW-1185">Reference proteome</keyword>
<protein>
    <submittedName>
        <fullName evidence="3">Tripartite tricarboxylate transporter TctB family protein</fullName>
    </submittedName>
</protein>
<comment type="caution">
    <text evidence="3">The sequence shown here is derived from an EMBL/GenBank/DDBJ whole genome shotgun (WGS) entry which is preliminary data.</text>
</comment>
<dbReference type="AlphaFoldDB" id="A0A849P6G4"/>
<organism evidence="3 4">
    <name type="scientific">Pelistega suis</name>
    <dbReference type="NCBI Taxonomy" id="1631957"/>
    <lineage>
        <taxon>Bacteria</taxon>
        <taxon>Pseudomonadati</taxon>
        <taxon>Pseudomonadota</taxon>
        <taxon>Betaproteobacteria</taxon>
        <taxon>Burkholderiales</taxon>
        <taxon>Alcaligenaceae</taxon>
        <taxon>Pelistega</taxon>
    </lineage>
</organism>